<reference evidence="2" key="1">
    <citation type="journal article" date="2022" name="Mol. Ecol. Resour.">
        <title>The genomes of chicory, endive, great burdock and yacon provide insights into Asteraceae palaeo-polyploidization history and plant inulin production.</title>
        <authorList>
            <person name="Fan W."/>
            <person name="Wang S."/>
            <person name="Wang H."/>
            <person name="Wang A."/>
            <person name="Jiang F."/>
            <person name="Liu H."/>
            <person name="Zhao H."/>
            <person name="Xu D."/>
            <person name="Zhang Y."/>
        </authorList>
    </citation>
    <scope>NUCLEOTIDE SEQUENCE [LARGE SCALE GENOMIC DNA]</scope>
    <source>
        <strain evidence="2">cv. Niubang</strain>
    </source>
</reference>
<dbReference type="Proteomes" id="UP001055879">
    <property type="component" value="Linkage Group LG07"/>
</dbReference>
<reference evidence="1 2" key="2">
    <citation type="journal article" date="2022" name="Mol. Ecol. Resour.">
        <title>The genomes of chicory, endive, great burdock and yacon provide insights into Asteraceae paleo-polyploidization history and plant inulin production.</title>
        <authorList>
            <person name="Fan W."/>
            <person name="Wang S."/>
            <person name="Wang H."/>
            <person name="Wang A."/>
            <person name="Jiang F."/>
            <person name="Liu H."/>
            <person name="Zhao H."/>
            <person name="Xu D."/>
            <person name="Zhang Y."/>
        </authorList>
    </citation>
    <scope>NUCLEOTIDE SEQUENCE [LARGE SCALE GENOMIC DNA]</scope>
    <source>
        <strain evidence="2">cv. Niubang</strain>
    </source>
</reference>
<name>A0ACB9B231_ARCLA</name>
<sequence length="87" mass="9869">MFENQIHFTLFLVEFSKKGKVVDQLMTRRMEEVKGFSEDRAVVVCRETRMGAGVTEKGGLVFLQQFFNCDVNSLESLFAVDSVPEGD</sequence>
<organism evidence="1 2">
    <name type="scientific">Arctium lappa</name>
    <name type="common">Greater burdock</name>
    <name type="synonym">Lappa major</name>
    <dbReference type="NCBI Taxonomy" id="4217"/>
    <lineage>
        <taxon>Eukaryota</taxon>
        <taxon>Viridiplantae</taxon>
        <taxon>Streptophyta</taxon>
        <taxon>Embryophyta</taxon>
        <taxon>Tracheophyta</taxon>
        <taxon>Spermatophyta</taxon>
        <taxon>Magnoliopsida</taxon>
        <taxon>eudicotyledons</taxon>
        <taxon>Gunneridae</taxon>
        <taxon>Pentapetalae</taxon>
        <taxon>asterids</taxon>
        <taxon>campanulids</taxon>
        <taxon>Asterales</taxon>
        <taxon>Asteraceae</taxon>
        <taxon>Carduoideae</taxon>
        <taxon>Cardueae</taxon>
        <taxon>Arctiinae</taxon>
        <taxon>Arctium</taxon>
    </lineage>
</organism>
<dbReference type="EMBL" id="CM042053">
    <property type="protein sequence ID" value="KAI3714730.1"/>
    <property type="molecule type" value="Genomic_DNA"/>
</dbReference>
<evidence type="ECO:0000313" key="2">
    <source>
        <dbReference type="Proteomes" id="UP001055879"/>
    </source>
</evidence>
<accession>A0ACB9B231</accession>
<gene>
    <name evidence="1" type="ORF">L6452_21689</name>
</gene>
<proteinExistence type="predicted"/>
<protein>
    <submittedName>
        <fullName evidence="1">Uncharacterized protein</fullName>
    </submittedName>
</protein>
<evidence type="ECO:0000313" key="1">
    <source>
        <dbReference type="EMBL" id="KAI3714730.1"/>
    </source>
</evidence>
<keyword evidence="2" id="KW-1185">Reference proteome</keyword>
<comment type="caution">
    <text evidence="1">The sequence shown here is derived from an EMBL/GenBank/DDBJ whole genome shotgun (WGS) entry which is preliminary data.</text>
</comment>